<dbReference type="InterPro" id="IPR011545">
    <property type="entry name" value="DEAD/DEAH_box_helicase_dom"/>
</dbReference>
<dbReference type="InterPro" id="IPR014001">
    <property type="entry name" value="Helicase_ATP-bd"/>
</dbReference>
<dbReference type="InterPro" id="IPR018973">
    <property type="entry name" value="MZB"/>
</dbReference>
<dbReference type="PROSITE" id="PS51192">
    <property type="entry name" value="HELICASE_ATP_BIND_1"/>
    <property type="match status" value="1"/>
</dbReference>
<accession>A0A6J5ZZ50</accession>
<dbReference type="Gene3D" id="3.40.50.300">
    <property type="entry name" value="P-loop containing nucleotide triphosphate hydrolases"/>
    <property type="match status" value="2"/>
</dbReference>
<dbReference type="CDD" id="cd18797">
    <property type="entry name" value="SF2_C_Hrq"/>
    <property type="match status" value="1"/>
</dbReference>
<evidence type="ECO:0000259" key="3">
    <source>
        <dbReference type="PROSITE" id="PS51192"/>
    </source>
</evidence>
<gene>
    <name evidence="5" type="ORF">UFOPK3522_01388</name>
</gene>
<dbReference type="EMBL" id="CAESAO010000150">
    <property type="protein sequence ID" value="CAB4346509.1"/>
    <property type="molecule type" value="Genomic_DNA"/>
</dbReference>
<dbReference type="PANTHER" id="PTHR47957:SF3">
    <property type="entry name" value="ATP-DEPENDENT HELICASE HRQ1"/>
    <property type="match status" value="1"/>
</dbReference>
<keyword evidence="1" id="KW-0547">Nucleotide-binding</keyword>
<protein>
    <submittedName>
        <fullName evidence="5">Unannotated protein</fullName>
    </submittedName>
</protein>
<dbReference type="SMART" id="SM00490">
    <property type="entry name" value="HELICc"/>
    <property type="match status" value="1"/>
</dbReference>
<dbReference type="Pfam" id="PF09369">
    <property type="entry name" value="MZB"/>
    <property type="match status" value="1"/>
</dbReference>
<dbReference type="GO" id="GO:0005524">
    <property type="term" value="F:ATP binding"/>
    <property type="evidence" value="ECO:0007669"/>
    <property type="project" value="UniProtKB-KW"/>
</dbReference>
<evidence type="ECO:0000313" key="5">
    <source>
        <dbReference type="EMBL" id="CAB4346509.1"/>
    </source>
</evidence>
<dbReference type="InterPro" id="IPR001650">
    <property type="entry name" value="Helicase_C-like"/>
</dbReference>
<reference evidence="5" key="1">
    <citation type="submission" date="2020-05" db="EMBL/GenBank/DDBJ databases">
        <authorList>
            <person name="Chiriac C."/>
            <person name="Salcher M."/>
            <person name="Ghai R."/>
            <person name="Kavagutti S V."/>
        </authorList>
    </citation>
    <scope>NUCLEOTIDE SEQUENCE</scope>
</reference>
<dbReference type="GO" id="GO:0043138">
    <property type="term" value="F:3'-5' DNA helicase activity"/>
    <property type="evidence" value="ECO:0007669"/>
    <property type="project" value="TreeGrafter"/>
</dbReference>
<name>A0A6J5ZZ50_9ZZZZ</name>
<evidence type="ECO:0000256" key="1">
    <source>
        <dbReference type="ARBA" id="ARBA00022741"/>
    </source>
</evidence>
<evidence type="ECO:0000259" key="4">
    <source>
        <dbReference type="PROSITE" id="PS51194"/>
    </source>
</evidence>
<dbReference type="GO" id="GO:0006289">
    <property type="term" value="P:nucleotide-excision repair"/>
    <property type="evidence" value="ECO:0007669"/>
    <property type="project" value="TreeGrafter"/>
</dbReference>
<dbReference type="Pfam" id="PF22982">
    <property type="entry name" value="WHD_HRQ1"/>
    <property type="match status" value="1"/>
</dbReference>
<dbReference type="PROSITE" id="PS51194">
    <property type="entry name" value="HELICASE_CTER"/>
    <property type="match status" value="1"/>
</dbReference>
<dbReference type="GO" id="GO:0005634">
    <property type="term" value="C:nucleus"/>
    <property type="evidence" value="ECO:0007669"/>
    <property type="project" value="TreeGrafter"/>
</dbReference>
<dbReference type="GO" id="GO:0003676">
    <property type="term" value="F:nucleic acid binding"/>
    <property type="evidence" value="ECO:0007669"/>
    <property type="project" value="InterPro"/>
</dbReference>
<feature type="domain" description="Helicase C-terminal" evidence="4">
    <location>
        <begin position="263"/>
        <end position="434"/>
    </location>
</feature>
<keyword evidence="2" id="KW-0067">ATP-binding</keyword>
<dbReference type="AlphaFoldDB" id="A0A6J5ZZ50"/>
<dbReference type="PANTHER" id="PTHR47957">
    <property type="entry name" value="ATP-DEPENDENT HELICASE HRQ1"/>
    <property type="match status" value="1"/>
</dbReference>
<dbReference type="InterPro" id="IPR027417">
    <property type="entry name" value="P-loop_NTPase"/>
</dbReference>
<organism evidence="5">
    <name type="scientific">freshwater metagenome</name>
    <dbReference type="NCBI Taxonomy" id="449393"/>
    <lineage>
        <taxon>unclassified sequences</taxon>
        <taxon>metagenomes</taxon>
        <taxon>ecological metagenomes</taxon>
    </lineage>
</organism>
<evidence type="ECO:0000256" key="2">
    <source>
        <dbReference type="ARBA" id="ARBA00022840"/>
    </source>
</evidence>
<dbReference type="Pfam" id="PF00271">
    <property type="entry name" value="Helicase_C"/>
    <property type="match status" value="1"/>
</dbReference>
<feature type="domain" description="Helicase ATP-binding" evidence="3">
    <location>
        <begin position="66"/>
        <end position="244"/>
    </location>
</feature>
<dbReference type="CDD" id="cd17923">
    <property type="entry name" value="DEXHc_Hrq1-like"/>
    <property type="match status" value="1"/>
</dbReference>
<dbReference type="SUPFAM" id="SSF52540">
    <property type="entry name" value="P-loop containing nucleoside triphosphate hydrolases"/>
    <property type="match status" value="1"/>
</dbReference>
<dbReference type="SMART" id="SM00487">
    <property type="entry name" value="DEXDc"/>
    <property type="match status" value="1"/>
</dbReference>
<dbReference type="GO" id="GO:0036297">
    <property type="term" value="P:interstrand cross-link repair"/>
    <property type="evidence" value="ECO:0007669"/>
    <property type="project" value="TreeGrafter"/>
</dbReference>
<dbReference type="InterPro" id="IPR055227">
    <property type="entry name" value="HRQ1_WHD"/>
</dbReference>
<sequence>MSTVRTTEPWSALLDAGRADGRLVREAFEGSREARTAKIPDDLHPKLLAGLETAGITQLYSHQLEALEAAWQGTTIVTTGTASGKSLCFQLPTLEVLCGDAHARALYLYPTKALAQDQARSIARFGLTDEVRPAIYDGDTAREQRAAIRKRSNLILTNPDMLHVGILPNHQAWGDFFANLAVVVIDEAHVYRGVFGSHIANVLRRLRRIARAYGTEPRFLLASATIANPVELAERLTGLEPVALVDDDGAPSSQRQIAMWNPPIEDEVLQTRRSPLSEAAGMVAGLVRADARTICFIKSRKGAELVAKMAADELRRRGDGAMADRVAAYRAGYTPQQRRELEQKLVSGELLAVVTTDALELGIDIGQLDAALCITFPGTVASLRQMWGRAGRRGRGLAVYVAGDDALDQFFCRHPDEFLDRPVESAILEYENEQIHLSHLTCAAHEGPINPDDDAEILGPRVRAHCEALVASGVLIERRGSFTLRAPEDFPAARVSLRSASPDSISVIDVKQGELIGTVEAARACSTIHDGAIYLHMGRSYSVSALDLERREALVEPFTGNWFTQPKKETETVIEALLDRRETLGVELSFGRVVVSEQVLAYQRKRLPSNEVIDLNGLDLPKTQFSTQALWFETGSLSEQLPLDVLLGALHATEHAQIAVLPLLAMCDRWDIGGLSTNAHVQTGGPTIFIYDGHPGGVGITRQGFLNFEQLVGDAQRLIAECPCSEGCPSCVQSPKCGNLNEPLHKAGALELLELMLSAGQ</sequence>
<dbReference type="Pfam" id="PF00270">
    <property type="entry name" value="DEAD"/>
    <property type="match status" value="1"/>
</dbReference>
<proteinExistence type="predicted"/>